<accession>A0ABU1X2I9</accession>
<gene>
    <name evidence="2" type="ORF">J2W40_002636</name>
</gene>
<sequence>MPADQEYVRFLNMAVEEQQKADEAASSGLQADSAEHLQRADAYREQAKAIVNRHNSKPCPPRPD</sequence>
<dbReference type="EMBL" id="JAVDWV010000011">
    <property type="protein sequence ID" value="MDR7155800.1"/>
    <property type="molecule type" value="Genomic_DNA"/>
</dbReference>
<dbReference type="Proteomes" id="UP001267638">
    <property type="component" value="Unassembled WGS sequence"/>
</dbReference>
<name>A0ABU1X2I9_SPHXE</name>
<comment type="caution">
    <text evidence="2">The sequence shown here is derived from an EMBL/GenBank/DDBJ whole genome shotgun (WGS) entry which is preliminary data.</text>
</comment>
<organism evidence="2 3">
    <name type="scientific">Sphingobium xenophagum</name>
    <dbReference type="NCBI Taxonomy" id="121428"/>
    <lineage>
        <taxon>Bacteria</taxon>
        <taxon>Pseudomonadati</taxon>
        <taxon>Pseudomonadota</taxon>
        <taxon>Alphaproteobacteria</taxon>
        <taxon>Sphingomonadales</taxon>
        <taxon>Sphingomonadaceae</taxon>
        <taxon>Sphingobium</taxon>
    </lineage>
</organism>
<evidence type="ECO:0000256" key="1">
    <source>
        <dbReference type="SAM" id="MobiDB-lite"/>
    </source>
</evidence>
<feature type="region of interest" description="Disordered" evidence="1">
    <location>
        <begin position="19"/>
        <end position="41"/>
    </location>
</feature>
<evidence type="ECO:0000313" key="2">
    <source>
        <dbReference type="EMBL" id="MDR7155800.1"/>
    </source>
</evidence>
<reference evidence="2 3" key="1">
    <citation type="submission" date="2023-07" db="EMBL/GenBank/DDBJ databases">
        <title>Sorghum-associated microbial communities from plants grown in Nebraska, USA.</title>
        <authorList>
            <person name="Schachtman D."/>
        </authorList>
    </citation>
    <scope>NUCLEOTIDE SEQUENCE [LARGE SCALE GENOMIC DNA]</scope>
    <source>
        <strain evidence="2 3">4256</strain>
    </source>
</reference>
<proteinExistence type="predicted"/>
<keyword evidence="3" id="KW-1185">Reference proteome</keyword>
<evidence type="ECO:0000313" key="3">
    <source>
        <dbReference type="Proteomes" id="UP001267638"/>
    </source>
</evidence>
<protein>
    <submittedName>
        <fullName evidence="2">Uncharacterized protein</fullName>
    </submittedName>
</protein>